<feature type="transmembrane region" description="Helical" evidence="6">
    <location>
        <begin position="94"/>
        <end position="119"/>
    </location>
</feature>
<feature type="compositionally biased region" description="Basic and acidic residues" evidence="7">
    <location>
        <begin position="22"/>
        <end position="36"/>
    </location>
</feature>
<dbReference type="AlphaFoldDB" id="A0ABD3PET6"/>
<feature type="transmembrane region" description="Helical" evidence="6">
    <location>
        <begin position="323"/>
        <end position="341"/>
    </location>
</feature>
<feature type="transmembrane region" description="Helical" evidence="6">
    <location>
        <begin position="259"/>
        <end position="274"/>
    </location>
</feature>
<evidence type="ECO:0000256" key="3">
    <source>
        <dbReference type="ARBA" id="ARBA00022692"/>
    </source>
</evidence>
<dbReference type="GO" id="GO:0022857">
    <property type="term" value="F:transmembrane transporter activity"/>
    <property type="evidence" value="ECO:0007669"/>
    <property type="project" value="UniProtKB-UniRule"/>
</dbReference>
<dbReference type="GO" id="GO:0005886">
    <property type="term" value="C:plasma membrane"/>
    <property type="evidence" value="ECO:0007669"/>
    <property type="project" value="UniProtKB-SubCell"/>
</dbReference>
<evidence type="ECO:0000256" key="1">
    <source>
        <dbReference type="ARBA" id="ARBA00004141"/>
    </source>
</evidence>
<feature type="region of interest" description="Disordered" evidence="7">
    <location>
        <begin position="22"/>
        <end position="46"/>
    </location>
</feature>
<sequence>METVEEGSKPAVVQGTAVASPYDHHTKQDTHNEVRDPTGPGVGTKQETRCNDPIFAFLLYGNIAAIAAVVSIYGTDAFYSSIEDSSTTTDGYDYSGYIYATMVLGLFSIIFSGLTLPVMMCIPELLVKMSLFFMVGLSGAMMVMSWLYGNILGGILGTIFFAIFLCYAKAVWSRIPFASVNLLTACTAIKKNLFTVIVAYLFIALALAWSLLWAVALAGVSNKVIVESDVPFEQNQVSWGYLFLLFLSYFFTHQVIQNTLHCVVAGTVGTWWFSPADSGCGAVLGSLCRSLTTSFGSICFGSLLVAIVQATRALANAARDNENQILVCIATCILACLESILEYFNKWAFVYVGLYGYSYIEAGKQVMGLFKNRGWEAIIADDLISNVFFFLSLCVGLICAAIGYGLGVGQEQWFVNAPYNSEVGYTCSVLGFIVGLVLTSILMSTIASAVNTVIVCFAEGPAEFEANHPELSAKMRETWLQFYPNCGC</sequence>
<evidence type="ECO:0000256" key="4">
    <source>
        <dbReference type="ARBA" id="ARBA00022989"/>
    </source>
</evidence>
<comment type="caution">
    <text evidence="8">The sequence shown here is derived from an EMBL/GenBank/DDBJ whole genome shotgun (WGS) entry which is preliminary data.</text>
</comment>
<gene>
    <name evidence="8" type="ORF">ACHAWO_010034</name>
</gene>
<organism evidence="8 9">
    <name type="scientific">Cyclotella atomus</name>
    <dbReference type="NCBI Taxonomy" id="382360"/>
    <lineage>
        <taxon>Eukaryota</taxon>
        <taxon>Sar</taxon>
        <taxon>Stramenopiles</taxon>
        <taxon>Ochrophyta</taxon>
        <taxon>Bacillariophyta</taxon>
        <taxon>Coscinodiscophyceae</taxon>
        <taxon>Thalassiosirophycidae</taxon>
        <taxon>Stephanodiscales</taxon>
        <taxon>Stephanodiscaceae</taxon>
        <taxon>Cyclotella</taxon>
    </lineage>
</organism>
<keyword evidence="5 6" id="KW-0472">Membrane</keyword>
<reference evidence="8 9" key="1">
    <citation type="submission" date="2024-10" db="EMBL/GenBank/DDBJ databases">
        <title>Updated reference genomes for cyclostephanoid diatoms.</title>
        <authorList>
            <person name="Roberts W.R."/>
            <person name="Alverson A.J."/>
        </authorList>
    </citation>
    <scope>NUCLEOTIDE SEQUENCE [LARGE SCALE GENOMIC DNA]</scope>
    <source>
        <strain evidence="8 9">AJA010-31</strain>
    </source>
</reference>
<feature type="transmembrane region" description="Helical" evidence="6">
    <location>
        <begin position="347"/>
        <end position="362"/>
    </location>
</feature>
<keyword evidence="4 6" id="KW-1133">Transmembrane helix</keyword>
<feature type="transmembrane region" description="Helical" evidence="6">
    <location>
        <begin position="131"/>
        <end position="148"/>
    </location>
</feature>
<dbReference type="PANTHER" id="PTHR12385:SF4">
    <property type="entry name" value="PROTEIN PNS1"/>
    <property type="match status" value="1"/>
</dbReference>
<dbReference type="Pfam" id="PF04515">
    <property type="entry name" value="Choline_transpo"/>
    <property type="match status" value="1"/>
</dbReference>
<keyword evidence="9" id="KW-1185">Reference proteome</keyword>
<feature type="transmembrane region" description="Helical" evidence="6">
    <location>
        <begin position="193"/>
        <end position="216"/>
    </location>
</feature>
<name>A0ABD3PET6_9STRA</name>
<keyword evidence="3 6" id="KW-0812">Transmembrane</keyword>
<comment type="subcellular location">
    <subcellularLocation>
        <location evidence="6">Cell membrane</location>
        <topology evidence="6">Multi-pass membrane protein</topology>
    </subcellularLocation>
    <subcellularLocation>
        <location evidence="1">Membrane</location>
        <topology evidence="1">Multi-pass membrane protein</topology>
    </subcellularLocation>
</comment>
<dbReference type="PANTHER" id="PTHR12385">
    <property type="entry name" value="CHOLINE TRANSPORTER-LIKE (SLC FAMILY 44)"/>
    <property type="match status" value="1"/>
</dbReference>
<protein>
    <recommendedName>
        <fullName evidence="6">Choline transporter-like protein</fullName>
    </recommendedName>
</protein>
<feature type="transmembrane region" description="Helical" evidence="6">
    <location>
        <begin position="423"/>
        <end position="443"/>
    </location>
</feature>
<feature type="transmembrane region" description="Helical" evidence="6">
    <location>
        <begin position="383"/>
        <end position="403"/>
    </location>
</feature>
<dbReference type="Proteomes" id="UP001530400">
    <property type="component" value="Unassembled WGS sequence"/>
</dbReference>
<evidence type="ECO:0000256" key="7">
    <source>
        <dbReference type="SAM" id="MobiDB-lite"/>
    </source>
</evidence>
<evidence type="ECO:0000256" key="2">
    <source>
        <dbReference type="ARBA" id="ARBA00007168"/>
    </source>
</evidence>
<proteinExistence type="inferred from homology"/>
<comment type="similarity">
    <text evidence="2 6">Belongs to the CTL (choline transporter-like) family.</text>
</comment>
<evidence type="ECO:0000313" key="8">
    <source>
        <dbReference type="EMBL" id="KAL3786387.1"/>
    </source>
</evidence>
<evidence type="ECO:0000313" key="9">
    <source>
        <dbReference type="Proteomes" id="UP001530400"/>
    </source>
</evidence>
<dbReference type="InterPro" id="IPR007603">
    <property type="entry name" value="Choline_transptr-like"/>
</dbReference>
<accession>A0ABD3PET6</accession>
<feature type="transmembrane region" description="Helical" evidence="6">
    <location>
        <begin position="236"/>
        <end position="252"/>
    </location>
</feature>
<evidence type="ECO:0000256" key="5">
    <source>
        <dbReference type="ARBA" id="ARBA00023136"/>
    </source>
</evidence>
<feature type="transmembrane region" description="Helical" evidence="6">
    <location>
        <begin position="294"/>
        <end position="311"/>
    </location>
</feature>
<feature type="transmembrane region" description="Helical" evidence="6">
    <location>
        <begin position="54"/>
        <end position="74"/>
    </location>
</feature>
<evidence type="ECO:0000256" key="6">
    <source>
        <dbReference type="RuleBase" id="RU368066"/>
    </source>
</evidence>
<comment type="function">
    <text evidence="6">Choline transporter.</text>
</comment>
<feature type="transmembrane region" description="Helical" evidence="6">
    <location>
        <begin position="154"/>
        <end position="172"/>
    </location>
</feature>
<dbReference type="EMBL" id="JALLPJ020000652">
    <property type="protein sequence ID" value="KAL3786387.1"/>
    <property type="molecule type" value="Genomic_DNA"/>
</dbReference>